<evidence type="ECO:0000313" key="3">
    <source>
        <dbReference type="Proteomes" id="UP001283361"/>
    </source>
</evidence>
<organism evidence="2 3">
    <name type="scientific">Elysia crispata</name>
    <name type="common">lettuce slug</name>
    <dbReference type="NCBI Taxonomy" id="231223"/>
    <lineage>
        <taxon>Eukaryota</taxon>
        <taxon>Metazoa</taxon>
        <taxon>Spiralia</taxon>
        <taxon>Lophotrochozoa</taxon>
        <taxon>Mollusca</taxon>
        <taxon>Gastropoda</taxon>
        <taxon>Heterobranchia</taxon>
        <taxon>Euthyneura</taxon>
        <taxon>Panpulmonata</taxon>
        <taxon>Sacoglossa</taxon>
        <taxon>Placobranchoidea</taxon>
        <taxon>Plakobranchidae</taxon>
        <taxon>Elysia</taxon>
    </lineage>
</organism>
<protein>
    <submittedName>
        <fullName evidence="2">Uncharacterized protein</fullName>
    </submittedName>
</protein>
<dbReference type="EMBL" id="JAWDGP010005753">
    <property type="protein sequence ID" value="KAK3752642.1"/>
    <property type="molecule type" value="Genomic_DNA"/>
</dbReference>
<reference evidence="2" key="1">
    <citation type="journal article" date="2023" name="G3 (Bethesda)">
        <title>A reference genome for the long-term kleptoplast-retaining sea slug Elysia crispata morphotype clarki.</title>
        <authorList>
            <person name="Eastman K.E."/>
            <person name="Pendleton A.L."/>
            <person name="Shaikh M.A."/>
            <person name="Suttiyut T."/>
            <person name="Ogas R."/>
            <person name="Tomko P."/>
            <person name="Gavelis G."/>
            <person name="Widhalm J.R."/>
            <person name="Wisecaver J.H."/>
        </authorList>
    </citation>
    <scope>NUCLEOTIDE SEQUENCE</scope>
    <source>
        <strain evidence="2">ECLA1</strain>
    </source>
</reference>
<dbReference type="AlphaFoldDB" id="A0AAE0YPH7"/>
<evidence type="ECO:0000313" key="2">
    <source>
        <dbReference type="EMBL" id="KAK3752642.1"/>
    </source>
</evidence>
<feature type="non-terminal residue" evidence="2">
    <location>
        <position position="110"/>
    </location>
</feature>
<feature type="compositionally biased region" description="Polar residues" evidence="1">
    <location>
        <begin position="1"/>
        <end position="11"/>
    </location>
</feature>
<dbReference type="Proteomes" id="UP001283361">
    <property type="component" value="Unassembled WGS sequence"/>
</dbReference>
<comment type="caution">
    <text evidence="2">The sequence shown here is derived from an EMBL/GenBank/DDBJ whole genome shotgun (WGS) entry which is preliminary data.</text>
</comment>
<accession>A0AAE0YPH7</accession>
<sequence length="110" mass="11806">TSGPRWTQNQIPPLETLKPSPGEITGHVDKRLHGRCSAGDRTSGFMAGARQAIGQAASWQVLGRRLDKRLHGRCSAGDGVRVSLDKRLHGRCSAGDEVWVSSLPPCPALL</sequence>
<feature type="region of interest" description="Disordered" evidence="1">
    <location>
        <begin position="1"/>
        <end position="23"/>
    </location>
</feature>
<keyword evidence="3" id="KW-1185">Reference proteome</keyword>
<gene>
    <name evidence="2" type="ORF">RRG08_060896</name>
</gene>
<name>A0AAE0YPH7_9GAST</name>
<proteinExistence type="predicted"/>
<evidence type="ECO:0000256" key="1">
    <source>
        <dbReference type="SAM" id="MobiDB-lite"/>
    </source>
</evidence>